<protein>
    <recommendedName>
        <fullName evidence="5">RxLR effector protein</fullName>
    </recommendedName>
</protein>
<dbReference type="AlphaFoldDB" id="A0A6G0Q964"/>
<feature type="signal peptide" evidence="2">
    <location>
        <begin position="1"/>
        <end position="23"/>
    </location>
</feature>
<dbReference type="EMBL" id="QXFY01004779">
    <property type="protein sequence ID" value="KAE9275430.1"/>
    <property type="molecule type" value="Genomic_DNA"/>
</dbReference>
<comment type="caution">
    <text evidence="3">The sequence shown here is derived from an EMBL/GenBank/DDBJ whole genome shotgun (WGS) entry which is preliminary data.</text>
</comment>
<evidence type="ECO:0000256" key="1">
    <source>
        <dbReference type="SAM" id="MobiDB-lite"/>
    </source>
</evidence>
<evidence type="ECO:0000313" key="3">
    <source>
        <dbReference type="EMBL" id="KAE9275430.1"/>
    </source>
</evidence>
<accession>A0A6G0Q964</accession>
<feature type="region of interest" description="Disordered" evidence="1">
    <location>
        <begin position="33"/>
        <end position="53"/>
    </location>
</feature>
<gene>
    <name evidence="3" type="ORF">PF008_g29355</name>
</gene>
<evidence type="ECO:0000313" key="4">
    <source>
        <dbReference type="Proteomes" id="UP000486351"/>
    </source>
</evidence>
<dbReference type="Proteomes" id="UP000486351">
    <property type="component" value="Unassembled WGS sequence"/>
</dbReference>
<sequence>MTRLMTTNVHVHVVSCTLSTLLASPCMQLHAGPSLQHPTRNRTELVQVKSTPS</sequence>
<reference evidence="3 4" key="1">
    <citation type="submission" date="2018-09" db="EMBL/GenBank/DDBJ databases">
        <title>Genomic investigation of the strawberry pathogen Phytophthora fragariae indicates pathogenicity is determined by transcriptional variation in three key races.</title>
        <authorList>
            <person name="Adams T.M."/>
            <person name="Armitage A.D."/>
            <person name="Sobczyk M.K."/>
            <person name="Bates H.J."/>
            <person name="Dunwell J.M."/>
            <person name="Nellist C.F."/>
            <person name="Harrison R.J."/>
        </authorList>
    </citation>
    <scope>NUCLEOTIDE SEQUENCE [LARGE SCALE GENOMIC DNA]</scope>
    <source>
        <strain evidence="3 4">NOV-77</strain>
    </source>
</reference>
<organism evidence="3 4">
    <name type="scientific">Phytophthora fragariae</name>
    <dbReference type="NCBI Taxonomy" id="53985"/>
    <lineage>
        <taxon>Eukaryota</taxon>
        <taxon>Sar</taxon>
        <taxon>Stramenopiles</taxon>
        <taxon>Oomycota</taxon>
        <taxon>Peronosporomycetes</taxon>
        <taxon>Peronosporales</taxon>
        <taxon>Peronosporaceae</taxon>
        <taxon>Phytophthora</taxon>
    </lineage>
</organism>
<name>A0A6G0Q964_9STRA</name>
<evidence type="ECO:0008006" key="5">
    <source>
        <dbReference type="Google" id="ProtNLM"/>
    </source>
</evidence>
<evidence type="ECO:0000256" key="2">
    <source>
        <dbReference type="SAM" id="SignalP"/>
    </source>
</evidence>
<keyword evidence="2" id="KW-0732">Signal</keyword>
<feature type="chain" id="PRO_5026297609" description="RxLR effector protein" evidence="2">
    <location>
        <begin position="24"/>
        <end position="53"/>
    </location>
</feature>
<proteinExistence type="predicted"/>